<protein>
    <recommendedName>
        <fullName evidence="4">VanZ-like domain-containing protein</fullName>
    </recommendedName>
</protein>
<dbReference type="RefSeq" id="XP_053021155.1">
    <property type="nucleotide sequence ID" value="XM_053169911.1"/>
</dbReference>
<evidence type="ECO:0000313" key="3">
    <source>
        <dbReference type="Proteomes" id="UP001164743"/>
    </source>
</evidence>
<dbReference type="PANTHER" id="PTHR28008:SF1">
    <property type="entry name" value="DOMAIN PROTEIN, PUTATIVE (AFU_ORTHOLOGUE AFUA_3G10980)-RELATED"/>
    <property type="match status" value="1"/>
</dbReference>
<evidence type="ECO:0000313" key="2">
    <source>
        <dbReference type="EMBL" id="WAQ85600.1"/>
    </source>
</evidence>
<proteinExistence type="predicted"/>
<accession>A0ABY7CKI6</accession>
<evidence type="ECO:0008006" key="4">
    <source>
        <dbReference type="Google" id="ProtNLM"/>
    </source>
</evidence>
<organism evidence="2 3">
    <name type="scientific">Puccinia triticina</name>
    <dbReference type="NCBI Taxonomy" id="208348"/>
    <lineage>
        <taxon>Eukaryota</taxon>
        <taxon>Fungi</taxon>
        <taxon>Dikarya</taxon>
        <taxon>Basidiomycota</taxon>
        <taxon>Pucciniomycotina</taxon>
        <taxon>Pucciniomycetes</taxon>
        <taxon>Pucciniales</taxon>
        <taxon>Pucciniaceae</taxon>
        <taxon>Puccinia</taxon>
    </lineage>
</organism>
<keyword evidence="3" id="KW-1185">Reference proteome</keyword>
<dbReference type="EMBL" id="CP110426">
    <property type="protein sequence ID" value="WAQ85600.1"/>
    <property type="molecule type" value="Genomic_DNA"/>
</dbReference>
<gene>
    <name evidence="2" type="ORF">PtA15_6A228</name>
</gene>
<dbReference type="PANTHER" id="PTHR28008">
    <property type="entry name" value="DOMAIN PROTEIN, PUTATIVE (AFU_ORTHOLOGUE AFUA_3G10980)-RELATED"/>
    <property type="match status" value="1"/>
</dbReference>
<feature type="compositionally biased region" description="Polar residues" evidence="1">
    <location>
        <begin position="1"/>
        <end position="30"/>
    </location>
</feature>
<sequence length="265" mass="30903">MPISQNKLMPYSDNPSITEENNTEQRSARTPTRKKRGSSRFKPGQFFQRWFMSSRQLRFPGQQSVTHINLNRSINDSLRSPIRIRPVSLLYNKLDQHNILGDHWVQPNGPFSYRYPQKNIDDSSRVIWYWNYFNEILTGAVCFFLGGFGSEFIQLFLPWKVFSWGDLLANELGCLAGYQLSRSLHRRYRNKLELSSLYEPLGAGGSSSRDLDSSFEQDEDEENSNDRQQASSNPIFGANNPELSNVWSDRLEEGQEYFRFEEDEE</sequence>
<feature type="region of interest" description="Disordered" evidence="1">
    <location>
        <begin position="201"/>
        <end position="242"/>
    </location>
</feature>
<feature type="region of interest" description="Disordered" evidence="1">
    <location>
        <begin position="1"/>
        <end position="40"/>
    </location>
</feature>
<feature type="compositionally biased region" description="Acidic residues" evidence="1">
    <location>
        <begin position="213"/>
        <end position="223"/>
    </location>
</feature>
<name>A0ABY7CKI6_9BASI</name>
<dbReference type="Proteomes" id="UP001164743">
    <property type="component" value="Chromosome 6A"/>
</dbReference>
<dbReference type="GeneID" id="77810806"/>
<evidence type="ECO:0000256" key="1">
    <source>
        <dbReference type="SAM" id="MobiDB-lite"/>
    </source>
</evidence>
<reference evidence="2" key="1">
    <citation type="submission" date="2022-10" db="EMBL/GenBank/DDBJ databases">
        <title>Puccinia triticina Genome sequencing and assembly.</title>
        <authorList>
            <person name="Li C."/>
        </authorList>
    </citation>
    <scope>NUCLEOTIDE SEQUENCE</scope>
    <source>
        <strain evidence="2">Pt15</strain>
    </source>
</reference>